<sequence length="95" mass="10885">MYSYRRSRIVKPTRGQDARRRARVGSCDHTTAGEFRLKGKFLNSRNSDGAGPLRIRRGVITATGVKRFSEGERERERSARRPRHFSFMSAQMSPA</sequence>
<protein>
    <submittedName>
        <fullName evidence="2">Uncharacterized protein</fullName>
    </submittedName>
</protein>
<organism evidence="2 3">
    <name type="scientific">Eumeta variegata</name>
    <name type="common">Bagworm moth</name>
    <name type="synonym">Eumeta japonica</name>
    <dbReference type="NCBI Taxonomy" id="151549"/>
    <lineage>
        <taxon>Eukaryota</taxon>
        <taxon>Metazoa</taxon>
        <taxon>Ecdysozoa</taxon>
        <taxon>Arthropoda</taxon>
        <taxon>Hexapoda</taxon>
        <taxon>Insecta</taxon>
        <taxon>Pterygota</taxon>
        <taxon>Neoptera</taxon>
        <taxon>Endopterygota</taxon>
        <taxon>Lepidoptera</taxon>
        <taxon>Glossata</taxon>
        <taxon>Ditrysia</taxon>
        <taxon>Tineoidea</taxon>
        <taxon>Psychidae</taxon>
        <taxon>Oiketicinae</taxon>
        <taxon>Eumeta</taxon>
    </lineage>
</organism>
<evidence type="ECO:0000313" key="2">
    <source>
        <dbReference type="EMBL" id="GBP68864.1"/>
    </source>
</evidence>
<name>A0A4C1Y1K7_EUMVA</name>
<evidence type="ECO:0000256" key="1">
    <source>
        <dbReference type="SAM" id="MobiDB-lite"/>
    </source>
</evidence>
<feature type="region of interest" description="Disordered" evidence="1">
    <location>
        <begin position="1"/>
        <end position="26"/>
    </location>
</feature>
<feature type="compositionally biased region" description="Basic and acidic residues" evidence="1">
    <location>
        <begin position="67"/>
        <end position="79"/>
    </location>
</feature>
<dbReference type="EMBL" id="BGZK01001026">
    <property type="protein sequence ID" value="GBP68864.1"/>
    <property type="molecule type" value="Genomic_DNA"/>
</dbReference>
<dbReference type="Proteomes" id="UP000299102">
    <property type="component" value="Unassembled WGS sequence"/>
</dbReference>
<accession>A0A4C1Y1K7</accession>
<evidence type="ECO:0000313" key="3">
    <source>
        <dbReference type="Proteomes" id="UP000299102"/>
    </source>
</evidence>
<reference evidence="2 3" key="1">
    <citation type="journal article" date="2019" name="Commun. Biol.">
        <title>The bagworm genome reveals a unique fibroin gene that provides high tensile strength.</title>
        <authorList>
            <person name="Kono N."/>
            <person name="Nakamura H."/>
            <person name="Ohtoshi R."/>
            <person name="Tomita M."/>
            <person name="Numata K."/>
            <person name="Arakawa K."/>
        </authorList>
    </citation>
    <scope>NUCLEOTIDE SEQUENCE [LARGE SCALE GENOMIC DNA]</scope>
</reference>
<gene>
    <name evidence="2" type="ORF">EVAR_46181_1</name>
</gene>
<feature type="compositionally biased region" description="Basic residues" evidence="1">
    <location>
        <begin position="1"/>
        <end position="11"/>
    </location>
</feature>
<feature type="region of interest" description="Disordered" evidence="1">
    <location>
        <begin position="66"/>
        <end position="95"/>
    </location>
</feature>
<comment type="caution">
    <text evidence="2">The sequence shown here is derived from an EMBL/GenBank/DDBJ whole genome shotgun (WGS) entry which is preliminary data.</text>
</comment>
<keyword evidence="3" id="KW-1185">Reference proteome</keyword>
<proteinExistence type="predicted"/>
<dbReference type="AlphaFoldDB" id="A0A4C1Y1K7"/>